<evidence type="ECO:0000313" key="3">
    <source>
        <dbReference type="EMBL" id="TDD90766.1"/>
    </source>
</evidence>
<feature type="transmembrane region" description="Helical" evidence="2">
    <location>
        <begin position="78"/>
        <end position="103"/>
    </location>
</feature>
<evidence type="ECO:0000256" key="1">
    <source>
        <dbReference type="SAM" id="Coils"/>
    </source>
</evidence>
<proteinExistence type="predicted"/>
<evidence type="ECO:0000256" key="2">
    <source>
        <dbReference type="SAM" id="Phobius"/>
    </source>
</evidence>
<organism evidence="3 4">
    <name type="scientific">Actinomadura rubrisoli</name>
    <dbReference type="NCBI Taxonomy" id="2530368"/>
    <lineage>
        <taxon>Bacteria</taxon>
        <taxon>Bacillati</taxon>
        <taxon>Actinomycetota</taxon>
        <taxon>Actinomycetes</taxon>
        <taxon>Streptosporangiales</taxon>
        <taxon>Thermomonosporaceae</taxon>
        <taxon>Actinomadura</taxon>
    </lineage>
</organism>
<dbReference type="AlphaFoldDB" id="A0A4R5BY34"/>
<keyword evidence="2" id="KW-1133">Transmembrane helix</keyword>
<dbReference type="RefSeq" id="WP_131892662.1">
    <property type="nucleotide sequence ID" value="NZ_SMKU01000049.1"/>
</dbReference>
<accession>A0A4R5BY34</accession>
<name>A0A4R5BY34_9ACTN</name>
<sequence length="104" mass="11435">MTGDQDAALALSEFRREVGVSLAELRGDVRLVLQRGEQSERRLDDLARQVAKLDERVDLVERDQVTKPQLDERSRRTIAILALIVTIAAALASTAATVIIAIVN</sequence>
<keyword evidence="1" id="KW-0175">Coiled coil</keyword>
<dbReference type="EMBL" id="SMKU01000049">
    <property type="protein sequence ID" value="TDD90766.1"/>
    <property type="molecule type" value="Genomic_DNA"/>
</dbReference>
<evidence type="ECO:0000313" key="4">
    <source>
        <dbReference type="Proteomes" id="UP000294513"/>
    </source>
</evidence>
<feature type="coiled-coil region" evidence="1">
    <location>
        <begin position="36"/>
        <end position="63"/>
    </location>
</feature>
<comment type="caution">
    <text evidence="3">The sequence shown here is derived from an EMBL/GenBank/DDBJ whole genome shotgun (WGS) entry which is preliminary data.</text>
</comment>
<keyword evidence="2" id="KW-0472">Membrane</keyword>
<reference evidence="3 4" key="1">
    <citation type="submission" date="2019-03" db="EMBL/GenBank/DDBJ databases">
        <title>Draft genome sequences of novel Actinobacteria.</title>
        <authorList>
            <person name="Sahin N."/>
            <person name="Ay H."/>
            <person name="Saygin H."/>
        </authorList>
    </citation>
    <scope>NUCLEOTIDE SEQUENCE [LARGE SCALE GENOMIC DNA]</scope>
    <source>
        <strain evidence="3 4">H3C3</strain>
    </source>
</reference>
<keyword evidence="4" id="KW-1185">Reference proteome</keyword>
<dbReference type="Proteomes" id="UP000294513">
    <property type="component" value="Unassembled WGS sequence"/>
</dbReference>
<keyword evidence="2" id="KW-0812">Transmembrane</keyword>
<gene>
    <name evidence="3" type="ORF">E1298_12760</name>
</gene>
<protein>
    <submittedName>
        <fullName evidence="3">Uncharacterized protein</fullName>
    </submittedName>
</protein>